<dbReference type="NCBIfam" id="TIGR01777">
    <property type="entry name" value="yfcH"/>
    <property type="match status" value="1"/>
</dbReference>
<dbReference type="PANTHER" id="PTHR11092">
    <property type="entry name" value="SUGAR NUCLEOTIDE EPIMERASE RELATED"/>
    <property type="match status" value="1"/>
</dbReference>
<evidence type="ECO:0000259" key="2">
    <source>
        <dbReference type="Pfam" id="PF01370"/>
    </source>
</evidence>
<dbReference type="PANTHER" id="PTHR11092:SF0">
    <property type="entry name" value="EPIMERASE FAMILY PROTEIN SDR39U1"/>
    <property type="match status" value="1"/>
</dbReference>
<comment type="similarity">
    <text evidence="1">Belongs to the NAD(P)-dependent epimerase/dehydratase family. SDR39U1 subfamily.</text>
</comment>
<dbReference type="RefSeq" id="WP_151049207.1">
    <property type="nucleotide sequence ID" value="NZ_CP031700.1"/>
</dbReference>
<evidence type="ECO:0000313" key="5">
    <source>
        <dbReference type="Proteomes" id="UP000325713"/>
    </source>
</evidence>
<organism evidence="4 5">
    <name type="scientific">Neisseria zalophi</name>
    <dbReference type="NCBI Taxonomy" id="640030"/>
    <lineage>
        <taxon>Bacteria</taxon>
        <taxon>Pseudomonadati</taxon>
        <taxon>Pseudomonadota</taxon>
        <taxon>Betaproteobacteria</taxon>
        <taxon>Neisseriales</taxon>
        <taxon>Neisseriaceae</taxon>
        <taxon>Neisseria</taxon>
    </lineage>
</organism>
<feature type="domain" description="DUF1731" evidence="3">
    <location>
        <begin position="269"/>
        <end position="314"/>
    </location>
</feature>
<dbReference type="InterPro" id="IPR010099">
    <property type="entry name" value="SDR39U1"/>
</dbReference>
<reference evidence="4 5" key="1">
    <citation type="submission" date="2018-08" db="EMBL/GenBank/DDBJ databases">
        <title>Neisseria zalophi ATCC BAA-2455 complete genome.</title>
        <authorList>
            <person name="Veseli I.A."/>
            <person name="Buttler R."/>
            <person name="Mascarenhas dos Santos A.C."/>
            <person name="Pombert J.-F."/>
        </authorList>
    </citation>
    <scope>NUCLEOTIDE SEQUENCE [LARGE SCALE GENOMIC DNA]</scope>
    <source>
        <strain evidence="4 5">ATCC BAA-2455</strain>
    </source>
</reference>
<evidence type="ECO:0000256" key="1">
    <source>
        <dbReference type="ARBA" id="ARBA00009353"/>
    </source>
</evidence>
<dbReference type="EMBL" id="CP031700">
    <property type="protein sequence ID" value="QEY25174.1"/>
    <property type="molecule type" value="Genomic_DNA"/>
</dbReference>
<proteinExistence type="inferred from homology"/>
<dbReference type="AlphaFoldDB" id="A0A5J6PSA8"/>
<gene>
    <name evidence="4" type="ORF">D0T92_00515</name>
</gene>
<dbReference type="Pfam" id="PF01370">
    <property type="entry name" value="Epimerase"/>
    <property type="match status" value="1"/>
</dbReference>
<sequence>MNILITGGSGFLGQSLSRRLKNLSDNHPNSATRITWLTRDSGQFHPDYIDLMTYEDFQTTEETFDVIINLAGAGIADKRWSAARKKALLDSRIRPTQAVLAFIARTQTPPKLFVSGSAIGWYGVQGEKALDENSGFVGDFAHDLCEAWEKEAELATASGVEVVILRTGVVIHPKGGMLARLLTPFKLGLGGKLGDGKQIMSWISREDWVNAAGFIIEQHLAKQIQQAQNKSEAKSMVSLYNLTAPNPLNNQEFTKTLGSYLHRPTLMGVPAFILKLILGEMSTLLLDGQKVIPKNLLEQGFKFRHSYLKQALEEQE</sequence>
<dbReference type="InterPro" id="IPR001509">
    <property type="entry name" value="Epimerase_deHydtase"/>
</dbReference>
<dbReference type="OrthoDB" id="9801773at2"/>
<protein>
    <submittedName>
        <fullName evidence="4">TIGR01777 family protein</fullName>
    </submittedName>
</protein>
<feature type="domain" description="NAD-dependent epimerase/dehydratase" evidence="2">
    <location>
        <begin position="3"/>
        <end position="221"/>
    </location>
</feature>
<evidence type="ECO:0000259" key="3">
    <source>
        <dbReference type="Pfam" id="PF08338"/>
    </source>
</evidence>
<dbReference type="KEGG" id="nzl:D0T92_00515"/>
<name>A0A5J6PSA8_9NEIS</name>
<dbReference type="Proteomes" id="UP000325713">
    <property type="component" value="Chromosome"/>
</dbReference>
<dbReference type="SUPFAM" id="SSF51735">
    <property type="entry name" value="NAD(P)-binding Rossmann-fold domains"/>
    <property type="match status" value="1"/>
</dbReference>
<accession>A0A5J6PSA8</accession>
<dbReference type="Pfam" id="PF08338">
    <property type="entry name" value="DUF1731"/>
    <property type="match status" value="1"/>
</dbReference>
<dbReference type="Gene3D" id="3.40.50.720">
    <property type="entry name" value="NAD(P)-binding Rossmann-like Domain"/>
    <property type="match status" value="1"/>
</dbReference>
<dbReference type="InterPro" id="IPR013549">
    <property type="entry name" value="DUF1731"/>
</dbReference>
<dbReference type="InterPro" id="IPR036291">
    <property type="entry name" value="NAD(P)-bd_dom_sf"/>
</dbReference>
<keyword evidence="5" id="KW-1185">Reference proteome</keyword>
<evidence type="ECO:0000313" key="4">
    <source>
        <dbReference type="EMBL" id="QEY25174.1"/>
    </source>
</evidence>